<dbReference type="Gene3D" id="3.40.50.300">
    <property type="entry name" value="P-loop containing nucleotide triphosphate hydrolases"/>
    <property type="match status" value="1"/>
</dbReference>
<dbReference type="EMBL" id="JMPR01000004">
    <property type="protein sequence ID" value="KFD22663.1"/>
    <property type="molecule type" value="Genomic_DNA"/>
</dbReference>
<keyword evidence="11" id="KW-1185">Reference proteome</keyword>
<comment type="similarity">
    <text evidence="1">Belongs to the ABC transporter superfamily. Drug exporter-2 (TC 3.A.1.117) family.</text>
</comment>
<reference evidence="10 11" key="1">
    <citation type="submission" date="2014-05" db="EMBL/GenBank/DDBJ databases">
        <title>ATOL: Assembling a taxonomically balanced genome-scale reconstruction of the evolutionary history of the Enterobacteriaceae.</title>
        <authorList>
            <person name="Plunkett G.III."/>
            <person name="Neeno-Eckwall E.C."/>
            <person name="Glasner J.D."/>
            <person name="Perna N.T."/>
        </authorList>
    </citation>
    <scope>NUCLEOTIDE SEQUENCE [LARGE SCALE GENOMIC DNA]</scope>
    <source>
        <strain evidence="10 11">ATCC 33301</strain>
    </source>
</reference>
<name>A0A085JQB7_9GAMM</name>
<dbReference type="Pfam" id="PF00005">
    <property type="entry name" value="ABC_tran"/>
    <property type="match status" value="1"/>
</dbReference>
<dbReference type="InterPro" id="IPR017871">
    <property type="entry name" value="ABC_transporter-like_CS"/>
</dbReference>
<dbReference type="PROSITE" id="PS50893">
    <property type="entry name" value="ABC_TRANSPORTER_2"/>
    <property type="match status" value="1"/>
</dbReference>
<protein>
    <recommendedName>
        <fullName evidence="8">Intermembrane phospholipid transport system ATP-binding protein MlaF</fullName>
    </recommendedName>
</protein>
<dbReference type="InterPro" id="IPR003439">
    <property type="entry name" value="ABC_transporter-like_ATP-bd"/>
</dbReference>
<dbReference type="GO" id="GO:0005524">
    <property type="term" value="F:ATP binding"/>
    <property type="evidence" value="ECO:0007669"/>
    <property type="project" value="UniProtKB-KW"/>
</dbReference>
<dbReference type="SUPFAM" id="SSF52540">
    <property type="entry name" value="P-loop containing nucleoside triphosphate hydrolases"/>
    <property type="match status" value="1"/>
</dbReference>
<evidence type="ECO:0000256" key="7">
    <source>
        <dbReference type="ARBA" id="ARBA00060882"/>
    </source>
</evidence>
<dbReference type="FunFam" id="3.40.50.300:FF:000192">
    <property type="entry name" value="Phospholipid ABC transporter ATP-binding protein MlaF"/>
    <property type="match status" value="1"/>
</dbReference>
<evidence type="ECO:0000259" key="9">
    <source>
        <dbReference type="PROSITE" id="PS50893"/>
    </source>
</evidence>
<sequence length="271" mass="29805">MVQQQKGLVEIRGMSFSRGTRKIFDDISLTVPEGKITAIMGPSGIGKTTLLRLIGGQLAPDNGEILFREDNIPTLSRRKLYDVRKKMGMLFQSGALFTDLTVYENVAWPLREHTRLPPELLHTTVMMKLEAVGLRGAEQLTPAELSGGMARRVALARAIALDPELIMFDEPFVGQDPITMGVLVKLIDELNHALGLTCIVVSHDVPEVLSIADYAYIVAGQHIIAQGSPETLRETPDPRVRQFIDGHADGPVPFRYPAGDYLTDLLSAGRH</sequence>
<evidence type="ECO:0000256" key="5">
    <source>
        <dbReference type="ARBA" id="ARBA00022840"/>
    </source>
</evidence>
<dbReference type="PANTHER" id="PTHR43023:SF6">
    <property type="entry name" value="INTERMEMBRANE PHOSPHOLIPID TRANSPORT SYSTEM ATP-BINDING PROTEIN MLAF"/>
    <property type="match status" value="1"/>
</dbReference>
<evidence type="ECO:0000256" key="1">
    <source>
        <dbReference type="ARBA" id="ARBA00006526"/>
    </source>
</evidence>
<keyword evidence="4" id="KW-0547">Nucleotide-binding</keyword>
<keyword evidence="5 10" id="KW-0067">ATP-binding</keyword>
<dbReference type="eggNOG" id="COG1127">
    <property type="taxonomic scope" value="Bacteria"/>
</dbReference>
<dbReference type="InterPro" id="IPR003593">
    <property type="entry name" value="AAA+_ATPase"/>
</dbReference>
<proteinExistence type="inferred from homology"/>
<comment type="caution">
    <text evidence="10">The sequence shown here is derived from an EMBL/GenBank/DDBJ whole genome shotgun (WGS) entry which is preliminary data.</text>
</comment>
<dbReference type="OrthoDB" id="9802264at2"/>
<dbReference type="Proteomes" id="UP000028602">
    <property type="component" value="Unassembled WGS sequence"/>
</dbReference>
<evidence type="ECO:0000256" key="4">
    <source>
        <dbReference type="ARBA" id="ARBA00022741"/>
    </source>
</evidence>
<dbReference type="InterPro" id="IPR027417">
    <property type="entry name" value="P-loop_NTPase"/>
</dbReference>
<dbReference type="GO" id="GO:0016887">
    <property type="term" value="F:ATP hydrolysis activity"/>
    <property type="evidence" value="ECO:0007669"/>
    <property type="project" value="InterPro"/>
</dbReference>
<dbReference type="CDD" id="cd03261">
    <property type="entry name" value="ABC_Org_Solvent_Resistant"/>
    <property type="match status" value="1"/>
</dbReference>
<gene>
    <name evidence="10" type="primary">mlaF</name>
    <name evidence="10" type="ORF">GTPT_0242</name>
</gene>
<dbReference type="NCBIfam" id="NF008809">
    <property type="entry name" value="PRK11831.1"/>
    <property type="match status" value="1"/>
</dbReference>
<evidence type="ECO:0000313" key="10">
    <source>
        <dbReference type="EMBL" id="KFD22663.1"/>
    </source>
</evidence>
<comment type="subunit">
    <text evidence="2">The complex is composed of two ATP-binding proteins (MlaF), two transmembrane proteins (MlaE), two cytoplasmic solute-binding proteins (MlaB) and six periplasmic solute-binding proteins (MlaD).</text>
</comment>
<dbReference type="RefSeq" id="WP_025903830.1">
    <property type="nucleotide sequence ID" value="NZ_ATMJ01000007.1"/>
</dbReference>
<dbReference type="SMART" id="SM00382">
    <property type="entry name" value="AAA"/>
    <property type="match status" value="1"/>
</dbReference>
<dbReference type="PANTHER" id="PTHR43023">
    <property type="entry name" value="PROTEIN TRIGALACTOSYLDIACYLGLYCEROL 3, CHLOROPLASTIC"/>
    <property type="match status" value="1"/>
</dbReference>
<evidence type="ECO:0000256" key="2">
    <source>
        <dbReference type="ARBA" id="ARBA00011380"/>
    </source>
</evidence>
<evidence type="ECO:0000256" key="8">
    <source>
        <dbReference type="ARBA" id="ARBA00070083"/>
    </source>
</evidence>
<dbReference type="GO" id="GO:0006869">
    <property type="term" value="P:lipid transport"/>
    <property type="evidence" value="ECO:0007669"/>
    <property type="project" value="UniProtKB-ARBA"/>
</dbReference>
<evidence type="ECO:0000313" key="11">
    <source>
        <dbReference type="Proteomes" id="UP000028602"/>
    </source>
</evidence>
<accession>A0A085JQB7</accession>
<dbReference type="PROSITE" id="PS00211">
    <property type="entry name" value="ABC_TRANSPORTER_1"/>
    <property type="match status" value="1"/>
</dbReference>
<dbReference type="AlphaFoldDB" id="A0A085JQB7"/>
<evidence type="ECO:0000256" key="6">
    <source>
        <dbReference type="ARBA" id="ARBA00055112"/>
    </source>
</evidence>
<comment type="similarity">
    <text evidence="7">Belongs to the ABC transporter superfamily. MlaF family.</text>
</comment>
<keyword evidence="3" id="KW-0813">Transport</keyword>
<keyword evidence="10" id="KW-0378">Hydrolase</keyword>
<feature type="domain" description="ABC transporter" evidence="9">
    <location>
        <begin position="9"/>
        <end position="245"/>
    </location>
</feature>
<organism evidence="10 11">
    <name type="scientific">Tatumella ptyseos ATCC 33301</name>
    <dbReference type="NCBI Taxonomy" id="1005995"/>
    <lineage>
        <taxon>Bacteria</taxon>
        <taxon>Pseudomonadati</taxon>
        <taxon>Pseudomonadota</taxon>
        <taxon>Gammaproteobacteria</taxon>
        <taxon>Enterobacterales</taxon>
        <taxon>Erwiniaceae</taxon>
        <taxon>Tatumella</taxon>
    </lineage>
</organism>
<evidence type="ECO:0000256" key="3">
    <source>
        <dbReference type="ARBA" id="ARBA00022448"/>
    </source>
</evidence>
<comment type="function">
    <text evidence="6">Part of the ABC transporter complex MlaFEDB, which is involved in a phospholipid transport pathway that maintains lipid asymmetry in the outer membrane by retrograde trafficking of phospholipids from the outer membrane to the inner membrane. Responsible for energy coupling to the transport system.</text>
</comment>